<comment type="caution">
    <text evidence="1">The sequence shown here is derived from an EMBL/GenBank/DDBJ whole genome shotgun (WGS) entry which is preliminary data.</text>
</comment>
<dbReference type="SUPFAM" id="SSF54427">
    <property type="entry name" value="NTF2-like"/>
    <property type="match status" value="1"/>
</dbReference>
<dbReference type="Gene3D" id="3.10.450.50">
    <property type="match status" value="1"/>
</dbReference>
<keyword evidence="2" id="KW-1185">Reference proteome</keyword>
<evidence type="ECO:0000313" key="1">
    <source>
        <dbReference type="EMBL" id="KAA2239457.1"/>
    </source>
</evidence>
<dbReference type="PANTHER" id="PTHR38436">
    <property type="entry name" value="POLYKETIDE CYCLASE SNOAL-LIKE DOMAIN"/>
    <property type="match status" value="1"/>
</dbReference>
<dbReference type="InterPro" id="IPR009959">
    <property type="entry name" value="Cyclase_SnoaL-like"/>
</dbReference>
<sequence>MQPTDKIALARNYMAVWNAGQDNRLDTYAHPNISIYYSHYPQAYEGLESCRQMLLATYSFFPDLKIELLNIIPADSAVTVYWEYTGTHKAGNLFGKTATGKTVQVKGMTVLEIDGERVIKEYGVVDNLAVLTGIGALQV</sequence>
<dbReference type="RefSeq" id="WP_149840635.1">
    <property type="nucleotide sequence ID" value="NZ_VUOC01000004.1"/>
</dbReference>
<organism evidence="1 2">
    <name type="scientific">Chitinophaga agrisoli</name>
    <dbReference type="NCBI Taxonomy" id="2607653"/>
    <lineage>
        <taxon>Bacteria</taxon>
        <taxon>Pseudomonadati</taxon>
        <taxon>Bacteroidota</taxon>
        <taxon>Chitinophagia</taxon>
        <taxon>Chitinophagales</taxon>
        <taxon>Chitinophagaceae</taxon>
        <taxon>Chitinophaga</taxon>
    </lineage>
</organism>
<dbReference type="AlphaFoldDB" id="A0A5B2VMG3"/>
<dbReference type="InterPro" id="IPR032710">
    <property type="entry name" value="NTF2-like_dom_sf"/>
</dbReference>
<accession>A0A5B2VMG3</accession>
<name>A0A5B2VMG3_9BACT</name>
<evidence type="ECO:0000313" key="2">
    <source>
        <dbReference type="Proteomes" id="UP000324611"/>
    </source>
</evidence>
<proteinExistence type="predicted"/>
<gene>
    <name evidence="1" type="ORF">F0L74_24975</name>
</gene>
<protein>
    <submittedName>
        <fullName evidence="1">Ester cyclase</fullName>
    </submittedName>
</protein>
<dbReference type="Pfam" id="PF07366">
    <property type="entry name" value="SnoaL"/>
    <property type="match status" value="1"/>
</dbReference>
<dbReference type="GO" id="GO:0030638">
    <property type="term" value="P:polyketide metabolic process"/>
    <property type="evidence" value="ECO:0007669"/>
    <property type="project" value="InterPro"/>
</dbReference>
<reference evidence="1 2" key="2">
    <citation type="submission" date="2019-09" db="EMBL/GenBank/DDBJ databases">
        <authorList>
            <person name="Jin C."/>
        </authorList>
    </citation>
    <scope>NUCLEOTIDE SEQUENCE [LARGE SCALE GENOMIC DNA]</scope>
    <source>
        <strain evidence="1 2">BN140078</strain>
    </source>
</reference>
<dbReference type="Proteomes" id="UP000324611">
    <property type="component" value="Unassembled WGS sequence"/>
</dbReference>
<dbReference type="EMBL" id="VUOC01000004">
    <property type="protein sequence ID" value="KAA2239457.1"/>
    <property type="molecule type" value="Genomic_DNA"/>
</dbReference>
<dbReference type="PANTHER" id="PTHR38436:SF1">
    <property type="entry name" value="ESTER CYCLASE"/>
    <property type="match status" value="1"/>
</dbReference>
<reference evidence="1 2" key="1">
    <citation type="submission" date="2019-09" db="EMBL/GenBank/DDBJ databases">
        <title>Chitinophaga ginsengihumi sp. nov., isolated from soil of ginseng rhizosphere.</title>
        <authorList>
            <person name="Lee J."/>
        </authorList>
    </citation>
    <scope>NUCLEOTIDE SEQUENCE [LARGE SCALE GENOMIC DNA]</scope>
    <source>
        <strain evidence="1 2">BN140078</strain>
    </source>
</reference>